<dbReference type="NCBIfam" id="NF007161">
    <property type="entry name" value="PRK09599.1"/>
    <property type="match status" value="1"/>
</dbReference>
<dbReference type="InterPro" id="IPR013328">
    <property type="entry name" value="6PGD_dom2"/>
</dbReference>
<evidence type="ECO:0000256" key="3">
    <source>
        <dbReference type="ARBA" id="ARBA00023002"/>
    </source>
</evidence>
<dbReference type="GO" id="GO:0006098">
    <property type="term" value="P:pentose-phosphate shunt"/>
    <property type="evidence" value="ECO:0007669"/>
    <property type="project" value="UniProtKB-UniPathway"/>
</dbReference>
<dbReference type="AlphaFoldDB" id="J2Y6U4"/>
<dbReference type="PANTHER" id="PTHR11811">
    <property type="entry name" value="6-PHOSPHOGLUCONATE DEHYDROGENASE"/>
    <property type="match status" value="1"/>
</dbReference>
<dbReference type="InterPro" id="IPR008927">
    <property type="entry name" value="6-PGluconate_DH-like_C_sf"/>
</dbReference>
<evidence type="ECO:0000313" key="7">
    <source>
        <dbReference type="EMBL" id="EJL02529.1"/>
    </source>
</evidence>
<dbReference type="EC" id="1.1.1.44" evidence="7"/>
<dbReference type="HOGENOM" id="CLU_024540_0_0_6"/>
<name>J2Y6U4_PSEFQ</name>
<gene>
    <name evidence="7" type="primary">gnd</name>
    <name evidence="7" type="ORF">PflQ2_2472</name>
</gene>
<organism evidence="7">
    <name type="scientific">Pseudomonas fluorescens (strain Q2-87)</name>
    <dbReference type="NCBI Taxonomy" id="1038922"/>
    <lineage>
        <taxon>Bacteria</taxon>
        <taxon>Pseudomonadati</taxon>
        <taxon>Pseudomonadota</taxon>
        <taxon>Gammaproteobacteria</taxon>
        <taxon>Pseudomonadales</taxon>
        <taxon>Pseudomonadaceae</taxon>
        <taxon>Pseudomonas</taxon>
    </lineage>
</organism>
<dbReference type="Pfam" id="PF03446">
    <property type="entry name" value="NAD_binding_2"/>
    <property type="match status" value="1"/>
</dbReference>
<dbReference type="InterPro" id="IPR006183">
    <property type="entry name" value="Pgluconate_DH"/>
</dbReference>
<dbReference type="Pfam" id="PF00393">
    <property type="entry name" value="6PGD"/>
    <property type="match status" value="1"/>
</dbReference>
<feature type="region of interest" description="Disordered" evidence="5">
    <location>
        <begin position="156"/>
        <end position="176"/>
    </location>
</feature>
<feature type="compositionally biased region" description="Basic and acidic residues" evidence="5">
    <location>
        <begin position="160"/>
        <end position="176"/>
    </location>
</feature>
<evidence type="ECO:0000256" key="2">
    <source>
        <dbReference type="ARBA" id="ARBA00008419"/>
    </source>
</evidence>
<dbReference type="InterPro" id="IPR006114">
    <property type="entry name" value="6PGDH_C"/>
</dbReference>
<protein>
    <submittedName>
        <fullName evidence="7">6-phosphogluconate dehydrogenase, decarboxylating</fullName>
        <ecNumber evidence="7">1.1.1.44</ecNumber>
    </submittedName>
</protein>
<dbReference type="GO" id="GO:0004616">
    <property type="term" value="F:phosphogluconate dehydrogenase (decarboxylating) activity"/>
    <property type="evidence" value="ECO:0007669"/>
    <property type="project" value="UniProtKB-EC"/>
</dbReference>
<accession>J2Y6U4</accession>
<proteinExistence type="inferred from homology"/>
<feature type="domain" description="6-phosphogluconate dehydrogenase C-terminal" evidence="6">
    <location>
        <begin position="185"/>
        <end position="323"/>
    </location>
</feature>
<dbReference type="eggNOG" id="COG1023">
    <property type="taxonomic scope" value="Bacteria"/>
</dbReference>
<comment type="caution">
    <text evidence="7">The sequence shown here is derived from an EMBL/GenBank/DDBJ whole genome shotgun (WGS) entry which is preliminary data.</text>
</comment>
<dbReference type="Gene3D" id="3.40.50.720">
    <property type="entry name" value="NAD(P)-binding Rossmann-like Domain"/>
    <property type="match status" value="1"/>
</dbReference>
<dbReference type="SMART" id="SM01350">
    <property type="entry name" value="6PGD"/>
    <property type="match status" value="1"/>
</dbReference>
<keyword evidence="4" id="KW-0311">Gluconate utilization</keyword>
<dbReference type="InterPro" id="IPR006115">
    <property type="entry name" value="6PGDH_NADP-bd"/>
</dbReference>
<dbReference type="UniPathway" id="UPA00115"/>
<evidence type="ECO:0000256" key="4">
    <source>
        <dbReference type="ARBA" id="ARBA00023064"/>
    </source>
</evidence>
<dbReference type="GO" id="GO:0050661">
    <property type="term" value="F:NADP binding"/>
    <property type="evidence" value="ECO:0007669"/>
    <property type="project" value="InterPro"/>
</dbReference>
<dbReference type="GO" id="GO:0019521">
    <property type="term" value="P:D-gluconate metabolic process"/>
    <property type="evidence" value="ECO:0007669"/>
    <property type="project" value="UniProtKB-KW"/>
</dbReference>
<dbReference type="InterPro" id="IPR036291">
    <property type="entry name" value="NAD(P)-bd_dom_sf"/>
</dbReference>
<dbReference type="PRINTS" id="PR00076">
    <property type="entry name" value="6PGDHDRGNASE"/>
</dbReference>
<dbReference type="InterPro" id="IPR004849">
    <property type="entry name" value="6DGDH_YqeC"/>
</dbReference>
<dbReference type="EMBL" id="AGBM01000001">
    <property type="protein sequence ID" value="EJL02529.1"/>
    <property type="molecule type" value="Genomic_DNA"/>
</dbReference>
<comment type="similarity">
    <text evidence="2">Belongs to the 6-phosphogluconate dehydrogenase family.</text>
</comment>
<dbReference type="PATRIC" id="fig|1038922.3.peg.3053"/>
<reference evidence="7" key="1">
    <citation type="journal article" date="2012" name="PLoS Genet.">
        <title>Comparative Genomics of Plant-Associated Pseudomonas spp.: Insights into Diversity and Inheritance of Traits Involved in Multitrophic Interactions.</title>
        <authorList>
            <person name="Loper J.E."/>
            <person name="Hassan K.A."/>
            <person name="Mavrodi D.V."/>
            <person name="Davis E.W.II."/>
            <person name="Lim C.K."/>
            <person name="Shaffer B.T."/>
            <person name="Elbourne L.D."/>
            <person name="Stockwell V.O."/>
            <person name="Hartney S.L."/>
            <person name="Breakwell K."/>
            <person name="Henkels M.D."/>
            <person name="Tetu S.G."/>
            <person name="Rangel L.I."/>
            <person name="Kidarsa T.A."/>
            <person name="Wilson N.L."/>
            <person name="van de Mortel J.E."/>
            <person name="Song C."/>
            <person name="Blumhagen R."/>
            <person name="Radune D."/>
            <person name="Hostetler J.B."/>
            <person name="Brinkac L.M."/>
            <person name="Durkin A.S."/>
            <person name="Kluepfel D.A."/>
            <person name="Wechter W.P."/>
            <person name="Anderson A.J."/>
            <person name="Kim Y.C."/>
            <person name="Pierson L.S.III."/>
            <person name="Pierson E.A."/>
            <person name="Lindow S.E."/>
            <person name="Kobayashi D.Y."/>
            <person name="Raaijmakers J.M."/>
            <person name="Weller D.M."/>
            <person name="Thomashow L.S."/>
            <person name="Allen A.E."/>
            <person name="Paulsen I.T."/>
        </authorList>
    </citation>
    <scope>NUCLEOTIDE SEQUENCE [LARGE SCALE GENOMIC DNA]</scope>
    <source>
        <strain evidence="7">Q2-87</strain>
    </source>
</reference>
<dbReference type="SUPFAM" id="SSF48179">
    <property type="entry name" value="6-phosphogluconate dehydrogenase C-terminal domain-like"/>
    <property type="match status" value="1"/>
</dbReference>
<dbReference type="Proteomes" id="UP000007289">
    <property type="component" value="Chromosome"/>
</dbReference>
<sequence>MQLGIIGLGRMGGNIARRLMLNGHTTVVYDRNAAFVENLSQEGATGVADLPALVAGLEKPRAVWVMLPAGAPTEDTINVLSDLLEPGDVIIDGGNTYYKDDIRRAQALSEKGLSYIDVGTSGGVWGLERGYCMMIGGDTDVVKRLDPLFDSLAPGMGDIPRTRDRKSDDDRAERGYIHAGPAGSGHFVKMIHNGIEYGMMQAFAEGFDILKTKSSESLPPEQRFDLNVADIAEVWRRGSVVSSWLLDLTADALASDPKLDGFSGEVADSGEGRWTIEAAIEQAVPVPVLSSSLFARFRSRQQSTYGDKMLSAMRFGFGGHVETPKK</sequence>
<evidence type="ECO:0000256" key="5">
    <source>
        <dbReference type="SAM" id="MobiDB-lite"/>
    </source>
</evidence>
<keyword evidence="3 7" id="KW-0560">Oxidoreductase</keyword>
<evidence type="ECO:0000259" key="6">
    <source>
        <dbReference type="SMART" id="SM01350"/>
    </source>
</evidence>
<comment type="pathway">
    <text evidence="1">Carbohydrate degradation; pentose phosphate pathway.</text>
</comment>
<dbReference type="NCBIfam" id="TIGR00872">
    <property type="entry name" value="gnd_rel"/>
    <property type="match status" value="1"/>
</dbReference>
<evidence type="ECO:0000256" key="1">
    <source>
        <dbReference type="ARBA" id="ARBA00004959"/>
    </source>
</evidence>
<dbReference type="SUPFAM" id="SSF51735">
    <property type="entry name" value="NAD(P)-binding Rossmann-fold domains"/>
    <property type="match status" value="1"/>
</dbReference>
<dbReference type="Gene3D" id="1.10.1040.10">
    <property type="entry name" value="N-(1-d-carboxylethyl)-l-norvaline Dehydrogenase, domain 2"/>
    <property type="match status" value="1"/>
</dbReference>